<dbReference type="OrthoDB" id="5632at2759"/>
<dbReference type="AlphaFoldDB" id="A0A0C3CDL4"/>
<dbReference type="SUPFAM" id="SSF52799">
    <property type="entry name" value="(Phosphotyrosine protein) phosphatases II"/>
    <property type="match status" value="1"/>
</dbReference>
<keyword evidence="7" id="KW-1185">Reference proteome</keyword>
<dbReference type="InterPro" id="IPR016130">
    <property type="entry name" value="Tyr_Pase_AS"/>
</dbReference>
<dbReference type="Proteomes" id="UP000053424">
    <property type="component" value="Unassembled WGS sequence"/>
</dbReference>
<feature type="region of interest" description="Disordered" evidence="3">
    <location>
        <begin position="385"/>
        <end position="411"/>
    </location>
</feature>
<feature type="region of interest" description="Disordered" evidence="3">
    <location>
        <begin position="216"/>
        <end position="236"/>
    </location>
</feature>
<evidence type="ECO:0000256" key="2">
    <source>
        <dbReference type="ARBA" id="ARBA00022801"/>
    </source>
</evidence>
<name>A0A0C3CDL4_HEBCY</name>
<reference evidence="7" key="2">
    <citation type="submission" date="2015-01" db="EMBL/GenBank/DDBJ databases">
        <title>Evolutionary Origins and Diversification of the Mycorrhizal Mutualists.</title>
        <authorList>
            <consortium name="DOE Joint Genome Institute"/>
            <consortium name="Mycorrhizal Genomics Consortium"/>
            <person name="Kohler A."/>
            <person name="Kuo A."/>
            <person name="Nagy L.G."/>
            <person name="Floudas D."/>
            <person name="Copeland A."/>
            <person name="Barry K.W."/>
            <person name="Cichocki N."/>
            <person name="Veneault-Fourrey C."/>
            <person name="LaButti K."/>
            <person name="Lindquist E.A."/>
            <person name="Lipzen A."/>
            <person name="Lundell T."/>
            <person name="Morin E."/>
            <person name="Murat C."/>
            <person name="Riley R."/>
            <person name="Ohm R."/>
            <person name="Sun H."/>
            <person name="Tunlid A."/>
            <person name="Henrissat B."/>
            <person name="Grigoriev I.V."/>
            <person name="Hibbett D.S."/>
            <person name="Martin F."/>
        </authorList>
    </citation>
    <scope>NUCLEOTIDE SEQUENCE [LARGE SCALE GENOMIC DNA]</scope>
    <source>
        <strain evidence="7">h7</strain>
    </source>
</reference>
<feature type="compositionally biased region" description="Basic and acidic residues" evidence="3">
    <location>
        <begin position="395"/>
        <end position="411"/>
    </location>
</feature>
<reference evidence="6 7" key="1">
    <citation type="submission" date="2014-04" db="EMBL/GenBank/DDBJ databases">
        <authorList>
            <consortium name="DOE Joint Genome Institute"/>
            <person name="Kuo A."/>
            <person name="Gay G."/>
            <person name="Dore J."/>
            <person name="Kohler A."/>
            <person name="Nagy L.G."/>
            <person name="Floudas D."/>
            <person name="Copeland A."/>
            <person name="Barry K.W."/>
            <person name="Cichocki N."/>
            <person name="Veneault-Fourrey C."/>
            <person name="LaButti K."/>
            <person name="Lindquist E.A."/>
            <person name="Lipzen A."/>
            <person name="Lundell T."/>
            <person name="Morin E."/>
            <person name="Murat C."/>
            <person name="Sun H."/>
            <person name="Tunlid A."/>
            <person name="Henrissat B."/>
            <person name="Grigoriev I.V."/>
            <person name="Hibbett D.S."/>
            <person name="Martin F."/>
            <person name="Nordberg H.P."/>
            <person name="Cantor M.N."/>
            <person name="Hua S.X."/>
        </authorList>
    </citation>
    <scope>NUCLEOTIDE SEQUENCE [LARGE SCALE GENOMIC DNA]</scope>
    <source>
        <strain evidence="7">h7</strain>
    </source>
</reference>
<proteinExistence type="predicted"/>
<evidence type="ECO:0000313" key="6">
    <source>
        <dbReference type="EMBL" id="KIM42319.1"/>
    </source>
</evidence>
<dbReference type="PANTHER" id="PTHR12305">
    <property type="entry name" value="PHOSPHATASE WITH HOMOLOGY TO TENSIN"/>
    <property type="match status" value="1"/>
</dbReference>
<feature type="domain" description="Phosphatase tensin-type" evidence="5">
    <location>
        <begin position="16"/>
        <end position="286"/>
    </location>
</feature>
<dbReference type="GO" id="GO:0042995">
    <property type="term" value="C:cell projection"/>
    <property type="evidence" value="ECO:0007669"/>
    <property type="project" value="TreeGrafter"/>
</dbReference>
<dbReference type="GO" id="GO:0004725">
    <property type="term" value="F:protein tyrosine phosphatase activity"/>
    <property type="evidence" value="ECO:0007669"/>
    <property type="project" value="TreeGrafter"/>
</dbReference>
<feature type="region of interest" description="Disordered" evidence="3">
    <location>
        <begin position="333"/>
        <end position="360"/>
    </location>
</feature>
<dbReference type="EC" id="3.1.3.67" evidence="1"/>
<dbReference type="InterPro" id="IPR029021">
    <property type="entry name" value="Prot-tyrosine_phosphatase-like"/>
</dbReference>
<dbReference type="PROSITE" id="PS51181">
    <property type="entry name" value="PPASE_TENSIN"/>
    <property type="match status" value="1"/>
</dbReference>
<dbReference type="InterPro" id="IPR051281">
    <property type="entry name" value="Dual-spec_lipid-protein_phosph"/>
</dbReference>
<dbReference type="GO" id="GO:0005634">
    <property type="term" value="C:nucleus"/>
    <property type="evidence" value="ECO:0007669"/>
    <property type="project" value="TreeGrafter"/>
</dbReference>
<accession>A0A0C3CDL4</accession>
<sequence length="676" mass="74741">MADYIRRVVSGSKARFKDDILGLELDLVYVTDQVIIMGYPASGIEGLYRNRREDAVKFLNHRHGKNFWVFNFCPIKENSYEGDVFEGRVSRYPFPDHQRAHYTSYNFAPPLVIMPLVAREMNAWLNGSHDRVAVLHCKAGKGRSGTMACAYLLSLEHSPVPPRLERSYSVKQWATRRMESAVDSIPHDDTLLSPPHSVATLSPPLVAKHAPSDTEGILDIDSGAVPPRSPTPNREKSFTDALKGVLDLHTARRMKSPEGEEKVKQGVSIPSQRRFLYYWTLLLAHEAPKHMWAVDPVGSMFQRTKEPSPKRMHETSTVKRGIVRMANKVIEKTNMAKGPAATAPSNSSQGSSNGNSSSSGVWASLARYDDTFIDLLEQWEVYTRDPGGQMGKRRPGSEHLTTEGSTREEEISRIFEDGKWDRDKMVRRFAQMGVISKSDEKSVDENGDKINMYTLRPLSEKRWEGLKHELDNTATSGRQAEEQETLKAIDENATKAGISRSEANSMYDLTSPTTPAAKEAEANVPGLNLGDGVVLDAGREVRIKLYMGQVFMGWLWFVPTFHMPQPPPSPGSPPSTTTKTTLLLTRKELDFPLGLGSAIIDVEIEMEWVVPPATGGTRKLGELQVPAGRRHTEASQIGGDGEPGTSALAMAAQVAVGGAHLGDVREAVEGRQGTED</sequence>
<dbReference type="GO" id="GO:0048870">
    <property type="term" value="P:cell motility"/>
    <property type="evidence" value="ECO:0007669"/>
    <property type="project" value="TreeGrafter"/>
</dbReference>
<dbReference type="PROSITE" id="PS50056">
    <property type="entry name" value="TYR_PHOSPHATASE_2"/>
    <property type="match status" value="1"/>
</dbReference>
<dbReference type="Gene3D" id="3.90.190.10">
    <property type="entry name" value="Protein tyrosine phosphatase superfamily"/>
    <property type="match status" value="1"/>
</dbReference>
<dbReference type="GO" id="GO:0005886">
    <property type="term" value="C:plasma membrane"/>
    <property type="evidence" value="ECO:0007669"/>
    <property type="project" value="TreeGrafter"/>
</dbReference>
<dbReference type="GO" id="GO:0046856">
    <property type="term" value="P:phosphatidylinositol dephosphorylation"/>
    <property type="evidence" value="ECO:0007669"/>
    <property type="project" value="TreeGrafter"/>
</dbReference>
<feature type="domain" description="Tyrosine specific protein phosphatases" evidence="4">
    <location>
        <begin position="111"/>
        <end position="156"/>
    </location>
</feature>
<evidence type="ECO:0000256" key="3">
    <source>
        <dbReference type="SAM" id="MobiDB-lite"/>
    </source>
</evidence>
<dbReference type="PROSITE" id="PS00383">
    <property type="entry name" value="TYR_PHOSPHATASE_1"/>
    <property type="match status" value="1"/>
</dbReference>
<evidence type="ECO:0000313" key="7">
    <source>
        <dbReference type="Proteomes" id="UP000053424"/>
    </source>
</evidence>
<dbReference type="GO" id="GO:0005829">
    <property type="term" value="C:cytosol"/>
    <property type="evidence" value="ECO:0007669"/>
    <property type="project" value="TreeGrafter"/>
</dbReference>
<dbReference type="EMBL" id="KN831778">
    <property type="protein sequence ID" value="KIM42319.1"/>
    <property type="molecule type" value="Genomic_DNA"/>
</dbReference>
<evidence type="ECO:0000259" key="4">
    <source>
        <dbReference type="PROSITE" id="PS50056"/>
    </source>
</evidence>
<dbReference type="HOGENOM" id="CLU_026170_0_0_1"/>
<dbReference type="GO" id="GO:0016314">
    <property type="term" value="F:phosphatidylinositol-3,4,5-trisphosphate 3-phosphatase activity"/>
    <property type="evidence" value="ECO:0007669"/>
    <property type="project" value="UniProtKB-EC"/>
</dbReference>
<protein>
    <recommendedName>
        <fullName evidence="1">phosphatidylinositol-3,4,5-trisphosphate 3-phosphatase</fullName>
        <ecNumber evidence="1">3.1.3.67</ecNumber>
    </recommendedName>
</protein>
<gene>
    <name evidence="6" type="ORF">M413DRAFT_27108</name>
</gene>
<organism evidence="6 7">
    <name type="scientific">Hebeloma cylindrosporum</name>
    <dbReference type="NCBI Taxonomy" id="76867"/>
    <lineage>
        <taxon>Eukaryota</taxon>
        <taxon>Fungi</taxon>
        <taxon>Dikarya</taxon>
        <taxon>Basidiomycota</taxon>
        <taxon>Agaricomycotina</taxon>
        <taxon>Agaricomycetes</taxon>
        <taxon>Agaricomycetidae</taxon>
        <taxon>Agaricales</taxon>
        <taxon>Agaricineae</taxon>
        <taxon>Hymenogastraceae</taxon>
        <taxon>Hebeloma</taxon>
    </lineage>
</organism>
<keyword evidence="2" id="KW-0378">Hydrolase</keyword>
<dbReference type="InterPro" id="IPR029023">
    <property type="entry name" value="Tensin_phosphatase"/>
</dbReference>
<dbReference type="PANTHER" id="PTHR12305:SF81">
    <property type="entry name" value="PHOSPHATIDYLINOSITOL 3,4,5-TRISPHOSPHATE 3-PHOSPHATASE AND DUAL-SPECIFICITY PROTEIN PHOSPHATASE PTEN"/>
    <property type="match status" value="1"/>
</dbReference>
<evidence type="ECO:0000256" key="1">
    <source>
        <dbReference type="ARBA" id="ARBA00013015"/>
    </source>
</evidence>
<dbReference type="InterPro" id="IPR000387">
    <property type="entry name" value="Tyr_Pase_dom"/>
</dbReference>
<dbReference type="GO" id="GO:0051896">
    <property type="term" value="P:regulation of phosphatidylinositol 3-kinase/protein kinase B signal transduction"/>
    <property type="evidence" value="ECO:0007669"/>
    <property type="project" value="TreeGrafter"/>
</dbReference>
<evidence type="ECO:0000259" key="5">
    <source>
        <dbReference type="PROSITE" id="PS51181"/>
    </source>
</evidence>
<dbReference type="GO" id="GO:0043491">
    <property type="term" value="P:phosphatidylinositol 3-kinase/protein kinase B signal transduction"/>
    <property type="evidence" value="ECO:0007669"/>
    <property type="project" value="TreeGrafter"/>
</dbReference>
<feature type="compositionally biased region" description="Low complexity" evidence="3">
    <location>
        <begin position="345"/>
        <end position="360"/>
    </location>
</feature>
<dbReference type="STRING" id="686832.A0A0C3CDL4"/>